<sequence length="64" mass="6780">MRPTLPPPIHVKVAIANPHADLAVPNLSPPIQPRQHLPDPANPPRPMPTNHSAHAAHAADTSTV</sequence>
<protein>
    <submittedName>
        <fullName evidence="2">Uncharacterized protein</fullName>
    </submittedName>
</protein>
<gene>
    <name evidence="2" type="ORF">LEMA_uP085420.1</name>
</gene>
<keyword evidence="3" id="KW-1185">Reference proteome</keyword>
<dbReference type="EMBL" id="FP929135">
    <property type="protein sequence ID" value="CBX99303.1"/>
    <property type="molecule type" value="Genomic_DNA"/>
</dbReference>
<dbReference type="HOGENOM" id="CLU_2868097_0_0_1"/>
<evidence type="ECO:0000313" key="2">
    <source>
        <dbReference type="EMBL" id="CBX99303.1"/>
    </source>
</evidence>
<reference evidence="3" key="1">
    <citation type="journal article" date="2011" name="Nat. Commun.">
        <title>Effector diversification within compartments of the Leptosphaeria maculans genome affected by Repeat-Induced Point mutations.</title>
        <authorList>
            <person name="Rouxel T."/>
            <person name="Grandaubert J."/>
            <person name="Hane J.K."/>
            <person name="Hoede C."/>
            <person name="van de Wouw A.P."/>
            <person name="Couloux A."/>
            <person name="Dominguez V."/>
            <person name="Anthouard V."/>
            <person name="Bally P."/>
            <person name="Bourras S."/>
            <person name="Cozijnsen A.J."/>
            <person name="Ciuffetti L.M."/>
            <person name="Degrave A."/>
            <person name="Dilmaghani A."/>
            <person name="Duret L."/>
            <person name="Fudal I."/>
            <person name="Goodwin S.B."/>
            <person name="Gout L."/>
            <person name="Glaser N."/>
            <person name="Linglin J."/>
            <person name="Kema G.H.J."/>
            <person name="Lapalu N."/>
            <person name="Lawrence C.B."/>
            <person name="May K."/>
            <person name="Meyer M."/>
            <person name="Ollivier B."/>
            <person name="Poulain J."/>
            <person name="Schoch C.L."/>
            <person name="Simon A."/>
            <person name="Spatafora J.W."/>
            <person name="Stachowiak A."/>
            <person name="Turgeon B.G."/>
            <person name="Tyler B.M."/>
            <person name="Vincent D."/>
            <person name="Weissenbach J."/>
            <person name="Amselem J."/>
            <person name="Quesneville H."/>
            <person name="Oliver R.P."/>
            <person name="Wincker P."/>
            <person name="Balesdent M.-H."/>
            <person name="Howlett B.J."/>
        </authorList>
    </citation>
    <scope>NUCLEOTIDE SEQUENCE [LARGE SCALE GENOMIC DNA]</scope>
    <source>
        <strain evidence="3">JN3 / isolate v23.1.3 / race Av1-4-5-6-7-8</strain>
    </source>
</reference>
<accession>E5A6Q8</accession>
<dbReference type="AlphaFoldDB" id="E5A6Q8"/>
<feature type="region of interest" description="Disordered" evidence="1">
    <location>
        <begin position="24"/>
        <end position="64"/>
    </location>
</feature>
<proteinExistence type="predicted"/>
<dbReference type="Proteomes" id="UP000002668">
    <property type="component" value="Genome"/>
</dbReference>
<evidence type="ECO:0000313" key="3">
    <source>
        <dbReference type="Proteomes" id="UP000002668"/>
    </source>
</evidence>
<organism evidence="2 3">
    <name type="scientific">Leptosphaeria maculans (strain JN3 / isolate v23.1.3 / race Av1-4-5-6-7-8)</name>
    <name type="common">Blackleg fungus</name>
    <name type="synonym">Phoma lingam</name>
    <dbReference type="NCBI Taxonomy" id="985895"/>
    <lineage>
        <taxon>Eukaryota</taxon>
        <taxon>Fungi</taxon>
        <taxon>Dikarya</taxon>
        <taxon>Ascomycota</taxon>
        <taxon>Pezizomycotina</taxon>
        <taxon>Dothideomycetes</taxon>
        <taxon>Pleosporomycetidae</taxon>
        <taxon>Pleosporales</taxon>
        <taxon>Pleosporineae</taxon>
        <taxon>Leptosphaeriaceae</taxon>
        <taxon>Plenodomus</taxon>
        <taxon>Plenodomus lingam/Leptosphaeria maculans species complex</taxon>
    </lineage>
</organism>
<dbReference type="VEuPathDB" id="FungiDB:LEMA_uP085420.1"/>
<evidence type="ECO:0000256" key="1">
    <source>
        <dbReference type="SAM" id="MobiDB-lite"/>
    </source>
</evidence>
<name>E5A6Q8_LEPMJ</name>
<feature type="compositionally biased region" description="Low complexity" evidence="1">
    <location>
        <begin position="53"/>
        <end position="64"/>
    </location>
</feature>
<dbReference type="InParanoid" id="E5A6Q8"/>